<gene>
    <name evidence="5" type="ORF">PtA15_4A654</name>
</gene>
<dbReference type="InterPro" id="IPR012677">
    <property type="entry name" value="Nucleotide-bd_a/b_plait_sf"/>
</dbReference>
<dbReference type="Gene3D" id="3.30.70.330">
    <property type="match status" value="2"/>
</dbReference>
<name>A0ABY7CIA1_9BASI</name>
<dbReference type="EMBL" id="CP110424">
    <property type="protein sequence ID" value="WAQ84202.1"/>
    <property type="molecule type" value="Genomic_DNA"/>
</dbReference>
<evidence type="ECO:0000256" key="2">
    <source>
        <dbReference type="PROSITE-ProRule" id="PRU00176"/>
    </source>
</evidence>
<evidence type="ECO:0000256" key="1">
    <source>
        <dbReference type="ARBA" id="ARBA00022884"/>
    </source>
</evidence>
<keyword evidence="1 2" id="KW-0694">RNA-binding</keyword>
<dbReference type="InterPro" id="IPR035979">
    <property type="entry name" value="RBD_domain_sf"/>
</dbReference>
<dbReference type="CDD" id="cd00590">
    <property type="entry name" value="RRM_SF"/>
    <property type="match status" value="1"/>
</dbReference>
<evidence type="ECO:0000313" key="5">
    <source>
        <dbReference type="EMBL" id="WAQ84202.1"/>
    </source>
</evidence>
<feature type="domain" description="RRM" evidence="4">
    <location>
        <begin position="126"/>
        <end position="198"/>
    </location>
</feature>
<dbReference type="RefSeq" id="XP_053019757.1">
    <property type="nucleotide sequence ID" value="XM_053168560.1"/>
</dbReference>
<dbReference type="PANTHER" id="PTHR15481:SF0">
    <property type="entry name" value="LD23870P-RELATED"/>
    <property type="match status" value="1"/>
</dbReference>
<dbReference type="InterPro" id="IPR000504">
    <property type="entry name" value="RRM_dom"/>
</dbReference>
<evidence type="ECO:0000259" key="4">
    <source>
        <dbReference type="PROSITE" id="PS50102"/>
    </source>
</evidence>
<feature type="region of interest" description="Disordered" evidence="3">
    <location>
        <begin position="225"/>
        <end position="277"/>
    </location>
</feature>
<dbReference type="Pfam" id="PF00076">
    <property type="entry name" value="RRM_1"/>
    <property type="match status" value="1"/>
</dbReference>
<proteinExistence type="predicted"/>
<sequence length="284" mass="31340">MLVLIFDPTRKQTRSNNHANEKEIYITFLSKFVQEDDLKKLFAQQFGEIKGVRVVLDQAGHSKGFSFVEFKTKMSAKAALTMNNVELKKRRIGVTISSGKGPSLARKHTAFKDEAKLSLTTDHQSRSVKVSNIVDGTQEALIQQSFEQFGKVLKTITYPEKNKALVEFALEKDAGQVFLHKEPILINGQKVEVSVPTTSIKGGLAASSSFTPLLPCSTIKGQKSRIGLGHSARPATKAPAARSKVELDDQQNSSSKDVEMTNRNQPTSFKAGTKTQDNFWKILG</sequence>
<dbReference type="Pfam" id="PF23085">
    <property type="entry name" value="RRM_PARP14_3"/>
    <property type="match status" value="1"/>
</dbReference>
<feature type="domain" description="RRM" evidence="4">
    <location>
        <begin position="22"/>
        <end position="99"/>
    </location>
</feature>
<dbReference type="SUPFAM" id="SSF54928">
    <property type="entry name" value="RNA-binding domain, RBD"/>
    <property type="match status" value="2"/>
</dbReference>
<feature type="compositionally biased region" description="Polar residues" evidence="3">
    <location>
        <begin position="250"/>
        <end position="277"/>
    </location>
</feature>
<accession>A0ABY7CIA1</accession>
<reference evidence="5" key="1">
    <citation type="submission" date="2022-10" db="EMBL/GenBank/DDBJ databases">
        <title>Puccinia triticina Genome sequencing and assembly.</title>
        <authorList>
            <person name="Li C."/>
        </authorList>
    </citation>
    <scope>NUCLEOTIDE SEQUENCE</scope>
    <source>
        <strain evidence="5">Pt15</strain>
    </source>
</reference>
<dbReference type="SMART" id="SM00360">
    <property type="entry name" value="RRM"/>
    <property type="match status" value="2"/>
</dbReference>
<dbReference type="PROSITE" id="PS50102">
    <property type="entry name" value="RRM"/>
    <property type="match status" value="2"/>
</dbReference>
<evidence type="ECO:0000256" key="3">
    <source>
        <dbReference type="SAM" id="MobiDB-lite"/>
    </source>
</evidence>
<dbReference type="PANTHER" id="PTHR15481">
    <property type="entry name" value="RIBONUCLEIC ACID BINDING PROTEIN S1"/>
    <property type="match status" value="1"/>
</dbReference>
<keyword evidence="6" id="KW-1185">Reference proteome</keyword>
<dbReference type="Proteomes" id="UP001164743">
    <property type="component" value="Chromosome 4A"/>
</dbReference>
<evidence type="ECO:0000313" key="6">
    <source>
        <dbReference type="Proteomes" id="UP001164743"/>
    </source>
</evidence>
<dbReference type="GeneID" id="77809455"/>
<protein>
    <recommendedName>
        <fullName evidence="4">RRM domain-containing protein</fullName>
    </recommendedName>
</protein>
<organism evidence="5 6">
    <name type="scientific">Puccinia triticina</name>
    <dbReference type="NCBI Taxonomy" id="208348"/>
    <lineage>
        <taxon>Eukaryota</taxon>
        <taxon>Fungi</taxon>
        <taxon>Dikarya</taxon>
        <taxon>Basidiomycota</taxon>
        <taxon>Pucciniomycotina</taxon>
        <taxon>Pucciniomycetes</taxon>
        <taxon>Pucciniales</taxon>
        <taxon>Pucciniaceae</taxon>
        <taxon>Puccinia</taxon>
    </lineage>
</organism>